<comment type="caution">
    <text evidence="4">The sequence shown here is derived from an EMBL/GenBank/DDBJ whole genome shotgun (WGS) entry which is preliminary data.</text>
</comment>
<accession>A0ABN9Y7P0</accession>
<name>A0ABN9Y7P0_9DINO</name>
<evidence type="ECO:0008006" key="6">
    <source>
        <dbReference type="Google" id="ProtNLM"/>
    </source>
</evidence>
<dbReference type="InterPro" id="IPR012292">
    <property type="entry name" value="Globin/Proto"/>
</dbReference>
<keyword evidence="1" id="KW-0349">Heme</keyword>
<keyword evidence="5" id="KW-1185">Reference proteome</keyword>
<reference evidence="4" key="1">
    <citation type="submission" date="2023-10" db="EMBL/GenBank/DDBJ databases">
        <authorList>
            <person name="Chen Y."/>
            <person name="Shah S."/>
            <person name="Dougan E. K."/>
            <person name="Thang M."/>
            <person name="Chan C."/>
        </authorList>
    </citation>
    <scope>NUCLEOTIDE SEQUENCE [LARGE SCALE GENOMIC DNA]</scope>
</reference>
<protein>
    <recommendedName>
        <fullName evidence="6">Globin family profile domain-containing protein</fullName>
    </recommendedName>
</protein>
<dbReference type="PANTHER" id="PTHR43396">
    <property type="entry name" value="FLAVOHEMOPROTEIN"/>
    <property type="match status" value="1"/>
</dbReference>
<sequence length="105" mass="11297">MKPETADIIAATAPVVAPKAEDITKMFYSGMFKENRELLAYFNSAHNVPNSTPQPHALAATIVAYASNIQDLSPLLVPKGPVAAVCHRHCAFCIDPRSTPSCMTI</sequence>
<dbReference type="Proteomes" id="UP001189429">
    <property type="component" value="Unassembled WGS sequence"/>
</dbReference>
<dbReference type="EMBL" id="CAUYUJ010021871">
    <property type="protein sequence ID" value="CAK0907508.1"/>
    <property type="molecule type" value="Genomic_DNA"/>
</dbReference>
<dbReference type="InterPro" id="IPR009050">
    <property type="entry name" value="Globin-like_sf"/>
</dbReference>
<keyword evidence="3" id="KW-0408">Iron</keyword>
<evidence type="ECO:0000256" key="3">
    <source>
        <dbReference type="ARBA" id="ARBA00023004"/>
    </source>
</evidence>
<organism evidence="4 5">
    <name type="scientific">Prorocentrum cordatum</name>
    <dbReference type="NCBI Taxonomy" id="2364126"/>
    <lineage>
        <taxon>Eukaryota</taxon>
        <taxon>Sar</taxon>
        <taxon>Alveolata</taxon>
        <taxon>Dinophyceae</taxon>
        <taxon>Prorocentrales</taxon>
        <taxon>Prorocentraceae</taxon>
        <taxon>Prorocentrum</taxon>
    </lineage>
</organism>
<proteinExistence type="predicted"/>
<keyword evidence="2" id="KW-0479">Metal-binding</keyword>
<evidence type="ECO:0000256" key="1">
    <source>
        <dbReference type="ARBA" id="ARBA00022617"/>
    </source>
</evidence>
<dbReference type="PANTHER" id="PTHR43396:SF3">
    <property type="entry name" value="FLAVOHEMOPROTEIN"/>
    <property type="match status" value="1"/>
</dbReference>
<evidence type="ECO:0000256" key="2">
    <source>
        <dbReference type="ARBA" id="ARBA00022723"/>
    </source>
</evidence>
<evidence type="ECO:0000313" key="4">
    <source>
        <dbReference type="EMBL" id="CAK0907508.1"/>
    </source>
</evidence>
<evidence type="ECO:0000313" key="5">
    <source>
        <dbReference type="Proteomes" id="UP001189429"/>
    </source>
</evidence>
<dbReference type="SUPFAM" id="SSF46458">
    <property type="entry name" value="Globin-like"/>
    <property type="match status" value="1"/>
</dbReference>
<gene>
    <name evidence="4" type="ORF">PCOR1329_LOCUS82508</name>
</gene>
<dbReference type="Gene3D" id="1.10.490.10">
    <property type="entry name" value="Globins"/>
    <property type="match status" value="1"/>
</dbReference>